<organism evidence="2 3">
    <name type="scientific">Reichenbachiella carrageenanivorans</name>
    <dbReference type="NCBI Taxonomy" id="2979869"/>
    <lineage>
        <taxon>Bacteria</taxon>
        <taxon>Pseudomonadati</taxon>
        <taxon>Bacteroidota</taxon>
        <taxon>Cytophagia</taxon>
        <taxon>Cytophagales</taxon>
        <taxon>Reichenbachiellaceae</taxon>
        <taxon>Reichenbachiella</taxon>
    </lineage>
</organism>
<evidence type="ECO:0008006" key="4">
    <source>
        <dbReference type="Google" id="ProtNLM"/>
    </source>
</evidence>
<proteinExistence type="predicted"/>
<evidence type="ECO:0000256" key="1">
    <source>
        <dbReference type="SAM" id="SignalP"/>
    </source>
</evidence>
<protein>
    <recommendedName>
        <fullName evidence="4">Outer membrane protein beta-barrel domain-containing protein</fullName>
    </recommendedName>
</protein>
<feature type="chain" id="PRO_5045897249" description="Outer membrane protein beta-barrel domain-containing protein" evidence="1">
    <location>
        <begin position="27"/>
        <end position="367"/>
    </location>
</feature>
<name>A0ABY6D336_9BACT</name>
<dbReference type="RefSeq" id="WP_263051770.1">
    <property type="nucleotide sequence ID" value="NZ_CP106735.1"/>
</dbReference>
<accession>A0ABY6D336</accession>
<keyword evidence="1" id="KW-0732">Signal</keyword>
<dbReference type="EMBL" id="CP106735">
    <property type="protein sequence ID" value="UXX80040.1"/>
    <property type="molecule type" value="Genomic_DNA"/>
</dbReference>
<reference evidence="2" key="1">
    <citation type="submission" date="2022-10" db="EMBL/GenBank/DDBJ databases">
        <title>Comparative genomics and taxonomic characterization of three novel marine species of genus Reichenbachiella exhibiting antioxidant and polysaccharide degradation activities.</title>
        <authorList>
            <person name="Muhammad N."/>
            <person name="Lee Y.-J."/>
            <person name="Ko J."/>
            <person name="Kim S.-G."/>
        </authorList>
    </citation>
    <scope>NUCLEOTIDE SEQUENCE</scope>
    <source>
        <strain evidence="2">Wsw4-B4</strain>
    </source>
</reference>
<dbReference type="Pfam" id="PF20230">
    <property type="entry name" value="DUF6588"/>
    <property type="match status" value="1"/>
</dbReference>
<dbReference type="InterPro" id="IPR046495">
    <property type="entry name" value="DUF6588"/>
</dbReference>
<keyword evidence="3" id="KW-1185">Reference proteome</keyword>
<gene>
    <name evidence="2" type="ORF">N7E81_02835</name>
</gene>
<feature type="signal peptide" evidence="1">
    <location>
        <begin position="1"/>
        <end position="26"/>
    </location>
</feature>
<dbReference type="Proteomes" id="UP001062165">
    <property type="component" value="Chromosome"/>
</dbReference>
<evidence type="ECO:0000313" key="2">
    <source>
        <dbReference type="EMBL" id="UXX80040.1"/>
    </source>
</evidence>
<evidence type="ECO:0000313" key="3">
    <source>
        <dbReference type="Proteomes" id="UP001062165"/>
    </source>
</evidence>
<sequence>MRFNFTKSILTICLGIVCSANSNLLAQTNQAIPDPESLDLGLFLYGGEEAASELMGNYLNPVFVGFGYGTANGWYNTAKTHKPLGFDLTATVSLAKAPSSELFFDFLSAGDTNNGGIRTASQNTESLPTVFGDDSQVLLESSLTAPSVSGQTETATAQFYAPPGLNLSDDVNGYVPMPMIQLGLGLIKNTDLKVRWMPTQESEEDGYKVSMFGLGLMHDFKQWIPGLKHIPIDMSILVGYNRINTTLDLENGLIDGEDQVGEIGINSWTYQVLVSKKLSILTLYGGFGYNNSSSSLDIKGTYLIEGEDNNGTTVTIPLEDPVSETYVSNGFRGTAGLRLKFAIITLHADYTFQEYNTITAGIGLSIR</sequence>